<comment type="subunit">
    <text evidence="9">Component of the Sec protein translocase complex. Heterotrimer consisting of SecY, SecE and SecG subunits. The heterotrimers can form oligomers, although 1 heterotrimer is thought to be able to translocate proteins. Interacts with the ribosome. Interacts with SecDF, and other proteins may be involved. Interacts with SecA.</text>
</comment>
<gene>
    <name evidence="9" type="primary">secE</name>
    <name evidence="10" type="ORF">J2S36_001564</name>
</gene>
<dbReference type="RefSeq" id="WP_309957171.1">
    <property type="nucleotide sequence ID" value="NZ_JAVDUJ010000001.1"/>
</dbReference>
<dbReference type="Proteomes" id="UP001266099">
    <property type="component" value="Unassembled WGS sequence"/>
</dbReference>
<comment type="caution">
    <text evidence="10">The sequence shown here is derived from an EMBL/GenBank/DDBJ whole genome shotgun (WGS) entry which is preliminary data.</text>
</comment>
<dbReference type="InterPro" id="IPR001901">
    <property type="entry name" value="Translocase_SecE/Sec61-g"/>
</dbReference>
<keyword evidence="11" id="KW-1185">Reference proteome</keyword>
<keyword evidence="4 9" id="KW-0812">Transmembrane</keyword>
<name>A0ABU1T566_9ACTO</name>
<evidence type="ECO:0000256" key="7">
    <source>
        <dbReference type="ARBA" id="ARBA00023010"/>
    </source>
</evidence>
<dbReference type="NCBIfam" id="TIGR00964">
    <property type="entry name" value="secE_bact"/>
    <property type="match status" value="1"/>
</dbReference>
<dbReference type="PANTHER" id="PTHR33910:SF1">
    <property type="entry name" value="PROTEIN TRANSLOCASE SUBUNIT SECE"/>
    <property type="match status" value="1"/>
</dbReference>
<evidence type="ECO:0000256" key="2">
    <source>
        <dbReference type="ARBA" id="ARBA00022448"/>
    </source>
</evidence>
<dbReference type="Pfam" id="PF00584">
    <property type="entry name" value="SecE"/>
    <property type="match status" value="1"/>
</dbReference>
<dbReference type="EMBL" id="JAVDUJ010000001">
    <property type="protein sequence ID" value="MDR6940021.1"/>
    <property type="molecule type" value="Genomic_DNA"/>
</dbReference>
<keyword evidence="6 9" id="KW-1133">Transmembrane helix</keyword>
<keyword evidence="2 9" id="KW-0813">Transport</keyword>
<comment type="similarity">
    <text evidence="9">Belongs to the SecE/SEC61-gamma family.</text>
</comment>
<evidence type="ECO:0000313" key="11">
    <source>
        <dbReference type="Proteomes" id="UP001266099"/>
    </source>
</evidence>
<keyword evidence="3 9" id="KW-1003">Cell membrane</keyword>
<comment type="function">
    <text evidence="9">Essential subunit of the Sec protein translocation channel SecYEG. Clamps together the 2 halves of SecY. May contact the channel plug during translocation.</text>
</comment>
<evidence type="ECO:0000256" key="9">
    <source>
        <dbReference type="HAMAP-Rule" id="MF_00422"/>
    </source>
</evidence>
<accession>A0ABU1T566</accession>
<evidence type="ECO:0000256" key="6">
    <source>
        <dbReference type="ARBA" id="ARBA00022989"/>
    </source>
</evidence>
<evidence type="ECO:0000256" key="5">
    <source>
        <dbReference type="ARBA" id="ARBA00022927"/>
    </source>
</evidence>
<dbReference type="InterPro" id="IPR038379">
    <property type="entry name" value="SecE_sf"/>
</dbReference>
<dbReference type="InterPro" id="IPR005807">
    <property type="entry name" value="SecE_bac"/>
</dbReference>
<protein>
    <recommendedName>
        <fullName evidence="9">Protein translocase subunit SecE</fullName>
    </recommendedName>
</protein>
<keyword evidence="7 9" id="KW-0811">Translocation</keyword>
<evidence type="ECO:0000313" key="10">
    <source>
        <dbReference type="EMBL" id="MDR6940021.1"/>
    </source>
</evidence>
<dbReference type="Gene3D" id="1.20.5.1030">
    <property type="entry name" value="Preprotein translocase secy subunit"/>
    <property type="match status" value="1"/>
</dbReference>
<proteinExistence type="inferred from homology"/>
<keyword evidence="8 9" id="KW-0472">Membrane</keyword>
<reference evidence="10 11" key="1">
    <citation type="submission" date="2023-07" db="EMBL/GenBank/DDBJ databases">
        <title>Sequencing the genomes of 1000 actinobacteria strains.</title>
        <authorList>
            <person name="Klenk H.-P."/>
        </authorList>
    </citation>
    <scope>NUCLEOTIDE SEQUENCE [LARGE SCALE GENOMIC DNA]</scope>
    <source>
        <strain evidence="10 11">DSM 15539</strain>
    </source>
</reference>
<evidence type="ECO:0000256" key="3">
    <source>
        <dbReference type="ARBA" id="ARBA00022475"/>
    </source>
</evidence>
<dbReference type="HAMAP" id="MF_00422">
    <property type="entry name" value="SecE"/>
    <property type="match status" value="1"/>
</dbReference>
<evidence type="ECO:0000256" key="8">
    <source>
        <dbReference type="ARBA" id="ARBA00023136"/>
    </source>
</evidence>
<evidence type="ECO:0000256" key="4">
    <source>
        <dbReference type="ARBA" id="ARBA00022692"/>
    </source>
</evidence>
<feature type="transmembrane region" description="Helical" evidence="9">
    <location>
        <begin position="40"/>
        <end position="70"/>
    </location>
</feature>
<dbReference type="PANTHER" id="PTHR33910">
    <property type="entry name" value="PROTEIN TRANSLOCASE SUBUNIT SECE"/>
    <property type="match status" value="1"/>
</dbReference>
<keyword evidence="5 9" id="KW-0653">Protein transport</keyword>
<comment type="subcellular location">
    <subcellularLocation>
        <location evidence="9">Cell membrane</location>
        <topology evidence="9">Single-pass membrane protein</topology>
    </subcellularLocation>
    <subcellularLocation>
        <location evidence="1">Membrane</location>
    </subcellularLocation>
</comment>
<sequence>MNEVATEKQSFFARIITFFKQVLAEFKKVRRPSWEELGKMFLTVITFLVIVMVFVGILDLVFGQLVFWIFG</sequence>
<evidence type="ECO:0000256" key="1">
    <source>
        <dbReference type="ARBA" id="ARBA00004370"/>
    </source>
</evidence>
<organism evidence="10 11">
    <name type="scientific">Arcanobacterium hippocoleae</name>
    <dbReference type="NCBI Taxonomy" id="149017"/>
    <lineage>
        <taxon>Bacteria</taxon>
        <taxon>Bacillati</taxon>
        <taxon>Actinomycetota</taxon>
        <taxon>Actinomycetes</taxon>
        <taxon>Actinomycetales</taxon>
        <taxon>Actinomycetaceae</taxon>
        <taxon>Arcanobacterium</taxon>
    </lineage>
</organism>